<proteinExistence type="inferred from homology"/>
<dbReference type="EMBL" id="CAOJ01012108">
    <property type="protein sequence ID" value="CCO33791.1"/>
    <property type="molecule type" value="Genomic_DNA"/>
</dbReference>
<evidence type="ECO:0000256" key="6">
    <source>
        <dbReference type="ARBA" id="ARBA00023277"/>
    </source>
</evidence>
<dbReference type="GO" id="GO:0030245">
    <property type="term" value="P:cellulose catabolic process"/>
    <property type="evidence" value="ECO:0007669"/>
    <property type="project" value="UniProtKB-KW"/>
</dbReference>
<evidence type="ECO:0000256" key="8">
    <source>
        <dbReference type="ARBA" id="ARBA00023326"/>
    </source>
</evidence>
<dbReference type="GO" id="GO:0008810">
    <property type="term" value="F:cellulase activity"/>
    <property type="evidence" value="ECO:0007669"/>
    <property type="project" value="UniProtKB-EC"/>
</dbReference>
<evidence type="ECO:0000256" key="5">
    <source>
        <dbReference type="ARBA" id="ARBA00023001"/>
    </source>
</evidence>
<organism evidence="12 13">
    <name type="scientific">Thanatephorus cucumeris (strain AG1-IB / isolate 7/3/14)</name>
    <name type="common">Lettuce bottom rot fungus</name>
    <name type="synonym">Rhizoctonia solani</name>
    <dbReference type="NCBI Taxonomy" id="1108050"/>
    <lineage>
        <taxon>Eukaryota</taxon>
        <taxon>Fungi</taxon>
        <taxon>Dikarya</taxon>
        <taxon>Basidiomycota</taxon>
        <taxon>Agaricomycotina</taxon>
        <taxon>Agaricomycetes</taxon>
        <taxon>Cantharellales</taxon>
        <taxon>Ceratobasidiaceae</taxon>
        <taxon>Rhizoctonia</taxon>
        <taxon>Rhizoctonia solani AG-1</taxon>
    </lineage>
</organism>
<keyword evidence="8" id="KW-0624">Polysaccharide degradation</keyword>
<comment type="similarity">
    <text evidence="2">Belongs to the glycosyl hydrolase 45 (cellulase K) family.</text>
</comment>
<gene>
    <name evidence="12" type="ORF">BN14_07877</name>
</gene>
<dbReference type="HOGENOM" id="CLU_615655_0_0_1"/>
<keyword evidence="10" id="KW-0732">Signal</keyword>
<protein>
    <recommendedName>
        <fullName evidence="3 9">Cellulase</fullName>
        <ecNumber evidence="3 9">3.2.1.4</ecNumber>
    </recommendedName>
</protein>
<evidence type="ECO:0000256" key="3">
    <source>
        <dbReference type="ARBA" id="ARBA00012601"/>
    </source>
</evidence>
<feature type="chain" id="PRO_5004064017" description="Cellulase" evidence="10">
    <location>
        <begin position="21"/>
        <end position="468"/>
    </location>
</feature>
<evidence type="ECO:0000256" key="7">
    <source>
        <dbReference type="ARBA" id="ARBA00023295"/>
    </source>
</evidence>
<reference evidence="12 13" key="1">
    <citation type="journal article" date="2013" name="J. Biotechnol.">
        <title>Establishment and interpretation of the genome sequence of the phytopathogenic fungus Rhizoctonia solani AG1-IB isolate 7/3/14.</title>
        <authorList>
            <person name="Wibberg D.W."/>
            <person name="Jelonek L.J."/>
            <person name="Rupp O.R."/>
            <person name="Hennig M.H."/>
            <person name="Eikmeyer F.E."/>
            <person name="Goesmann A.G."/>
            <person name="Hartmann A.H."/>
            <person name="Borriss R.B."/>
            <person name="Grosch R.G."/>
            <person name="Puehler A.P."/>
            <person name="Schlueter A.S."/>
        </authorList>
    </citation>
    <scope>NUCLEOTIDE SEQUENCE [LARGE SCALE GENOMIC DNA]</scope>
    <source>
        <strain evidence="13">AG1-IB / isolate 7/3/14</strain>
    </source>
</reference>
<feature type="domain" description="Glycosyl hydrolases family 45 active site" evidence="11">
    <location>
        <begin position="268"/>
        <end position="279"/>
    </location>
</feature>
<keyword evidence="4 12" id="KW-0378">Hydrolase</keyword>
<comment type="caution">
    <text evidence="12">The sequence shown here is derived from an EMBL/GenBank/DDBJ whole genome shotgun (WGS) entry which is preliminary data.</text>
</comment>
<dbReference type="Proteomes" id="UP000012065">
    <property type="component" value="Unassembled WGS sequence"/>
</dbReference>
<feature type="active site" description="Nucleophile" evidence="9">
    <location>
        <position position="32"/>
    </location>
</feature>
<dbReference type="Pfam" id="PF02015">
    <property type="entry name" value="Glyco_hydro_45"/>
    <property type="match status" value="2"/>
</dbReference>
<dbReference type="AlphaFoldDB" id="M5C2Z8"/>
<evidence type="ECO:0000256" key="10">
    <source>
        <dbReference type="SAM" id="SignalP"/>
    </source>
</evidence>
<dbReference type="PROSITE" id="PS01140">
    <property type="entry name" value="GLYCOSYL_HYDROL_F45"/>
    <property type="match status" value="2"/>
</dbReference>
<dbReference type="PANTHER" id="PTHR39730:SF1">
    <property type="entry name" value="ENDOGLUCANASE 1"/>
    <property type="match status" value="1"/>
</dbReference>
<comment type="catalytic activity">
    <reaction evidence="1 9">
        <text>Endohydrolysis of (1-&gt;4)-beta-D-glucosidic linkages in cellulose, lichenin and cereal beta-D-glucans.</text>
        <dbReference type="EC" id="3.2.1.4"/>
    </reaction>
</comment>
<dbReference type="EC" id="3.2.1.4" evidence="3 9"/>
<evidence type="ECO:0000256" key="9">
    <source>
        <dbReference type="PROSITE-ProRule" id="PRU10069"/>
    </source>
</evidence>
<dbReference type="Gene3D" id="2.40.40.10">
    <property type="entry name" value="RlpA-like domain"/>
    <property type="match status" value="2"/>
</dbReference>
<dbReference type="SUPFAM" id="SSF50685">
    <property type="entry name" value="Barwin-like endoglucanases"/>
    <property type="match status" value="2"/>
</dbReference>
<evidence type="ECO:0000256" key="4">
    <source>
        <dbReference type="ARBA" id="ARBA00022801"/>
    </source>
</evidence>
<dbReference type="InterPro" id="IPR052288">
    <property type="entry name" value="GH45_Enzymes"/>
</dbReference>
<evidence type="ECO:0000256" key="1">
    <source>
        <dbReference type="ARBA" id="ARBA00000966"/>
    </source>
</evidence>
<dbReference type="InterPro" id="IPR000334">
    <property type="entry name" value="Glyco_hydro_45"/>
</dbReference>
<evidence type="ECO:0000256" key="2">
    <source>
        <dbReference type="ARBA" id="ARBA00007793"/>
    </source>
</evidence>
<keyword evidence="6" id="KW-0119">Carbohydrate metabolism</keyword>
<feature type="active site" description="Nucleophile" evidence="9">
    <location>
        <position position="273"/>
    </location>
</feature>
<name>M5C2Z8_THACB</name>
<evidence type="ECO:0000313" key="12">
    <source>
        <dbReference type="EMBL" id="CCO33791.1"/>
    </source>
</evidence>
<evidence type="ECO:0000313" key="13">
    <source>
        <dbReference type="Proteomes" id="UP000012065"/>
    </source>
</evidence>
<feature type="signal peptide" evidence="10">
    <location>
        <begin position="1"/>
        <end position="20"/>
    </location>
</feature>
<sequence>MKLAISLSAAFFGALTAINAQSGTGATTRYWDCCKESCGWSGKANVNAPVRSCDKNNNPLSDYNVQSGCGTGGAYACANHSPWAVNDNLAYGFAAAKLQGGTESSWCCQCYELTFTSGPVSGKKMIVQTTNTGSDLGNNHFDLMIPGGGVGIFGQGCATQYGAPSTGWGAQYGGVSSAPSFLRHFKPAATGGLTGSRTLTTRRSPSSKLLAPANLRASPGALASKSSAHMNGRALGLNARLPGMIFSAVLVALTAFGAANAQSGSGKTTRYWDCCKESCGWSGKASVSAPVQSCDINNNPLSDNNVQSGCNGGGAYACANHSPFVVNDSLSYGFAAVNIQGGTESSWCCQCYELTFTSGPVSGQKMIVQATNTGGDLGSNHFDLMIPGGGVGIFGQGCAAQYGAPYSGWGAQYGGVSSIAECSQLPSSLQAGCQWRFNWFKGADNPSVTFQQVTCPTALTNISKCVRQ</sequence>
<evidence type="ECO:0000259" key="11">
    <source>
        <dbReference type="PROSITE" id="PS01140"/>
    </source>
</evidence>
<feature type="domain" description="Glycosyl hydrolases family 45 active site" evidence="11">
    <location>
        <begin position="27"/>
        <end position="38"/>
    </location>
</feature>
<keyword evidence="5" id="KW-0136">Cellulose degradation</keyword>
<accession>M5C2Z8</accession>
<keyword evidence="7 12" id="KW-0326">Glycosidase</keyword>
<dbReference type="PANTHER" id="PTHR39730">
    <property type="entry name" value="ENDOGLUCANASE 1"/>
    <property type="match status" value="1"/>
</dbReference>
<dbReference type="InterPro" id="IPR036908">
    <property type="entry name" value="RlpA-like_sf"/>
</dbReference>